<dbReference type="PANTHER" id="PTHR40627">
    <property type="entry name" value="INDOLE PRENYLTRANSFERASE TDIB-RELATED"/>
    <property type="match status" value="1"/>
</dbReference>
<dbReference type="SFLD" id="SFLDS00036">
    <property type="entry name" value="Aromatic_Prenyltransferase"/>
    <property type="match status" value="1"/>
</dbReference>
<dbReference type="Gene3D" id="1.10.630.10">
    <property type="entry name" value="Cytochrome P450"/>
    <property type="match status" value="2"/>
</dbReference>
<keyword evidence="3 5" id="KW-0479">Metal-binding</keyword>
<dbReference type="AlphaFoldDB" id="A0A8H4RS04"/>
<gene>
    <name evidence="6" type="ORF">G7Y89_g4249</name>
</gene>
<comment type="caution">
    <text evidence="6">The sequence shown here is derived from an EMBL/GenBank/DDBJ whole genome shotgun (WGS) entry which is preliminary data.</text>
</comment>
<dbReference type="InterPro" id="IPR033964">
    <property type="entry name" value="ABBA"/>
</dbReference>
<dbReference type="EMBL" id="JAAMPI010000226">
    <property type="protein sequence ID" value="KAF4633879.1"/>
    <property type="molecule type" value="Genomic_DNA"/>
</dbReference>
<dbReference type="OrthoDB" id="2789670at2759"/>
<keyword evidence="7" id="KW-1185">Reference proteome</keyword>
<dbReference type="InterPro" id="IPR017972">
    <property type="entry name" value="Cyt_P450_CS"/>
</dbReference>
<dbReference type="GO" id="GO:0004497">
    <property type="term" value="F:monooxygenase activity"/>
    <property type="evidence" value="ECO:0007669"/>
    <property type="project" value="InterPro"/>
</dbReference>
<evidence type="ECO:0008006" key="8">
    <source>
        <dbReference type="Google" id="ProtNLM"/>
    </source>
</evidence>
<evidence type="ECO:0000256" key="2">
    <source>
        <dbReference type="ARBA" id="ARBA00022679"/>
    </source>
</evidence>
<organism evidence="6 7">
    <name type="scientific">Cudoniella acicularis</name>
    <dbReference type="NCBI Taxonomy" id="354080"/>
    <lineage>
        <taxon>Eukaryota</taxon>
        <taxon>Fungi</taxon>
        <taxon>Dikarya</taxon>
        <taxon>Ascomycota</taxon>
        <taxon>Pezizomycotina</taxon>
        <taxon>Leotiomycetes</taxon>
        <taxon>Helotiales</taxon>
        <taxon>Tricladiaceae</taxon>
        <taxon>Cudoniella</taxon>
    </lineage>
</organism>
<evidence type="ECO:0000256" key="5">
    <source>
        <dbReference type="PIRSR" id="PIRSR602401-1"/>
    </source>
</evidence>
<evidence type="ECO:0000256" key="3">
    <source>
        <dbReference type="ARBA" id="ARBA00022723"/>
    </source>
</evidence>
<evidence type="ECO:0000256" key="1">
    <source>
        <dbReference type="ARBA" id="ARBA00010209"/>
    </source>
</evidence>
<protein>
    <recommendedName>
        <fullName evidence="8">Cytochrome P450</fullName>
    </recommendedName>
</protein>
<dbReference type="Proteomes" id="UP000566819">
    <property type="component" value="Unassembled WGS sequence"/>
</dbReference>
<dbReference type="GO" id="GO:0005506">
    <property type="term" value="F:iron ion binding"/>
    <property type="evidence" value="ECO:0007669"/>
    <property type="project" value="InterPro"/>
</dbReference>
<accession>A0A8H4RS04</accession>
<dbReference type="Pfam" id="PF00067">
    <property type="entry name" value="p450"/>
    <property type="match status" value="2"/>
</dbReference>
<dbReference type="Pfam" id="PF11991">
    <property type="entry name" value="Trp_DMAT"/>
    <property type="match status" value="1"/>
</dbReference>
<evidence type="ECO:0000313" key="6">
    <source>
        <dbReference type="EMBL" id="KAF4633879.1"/>
    </source>
</evidence>
<proteinExistence type="inferred from homology"/>
<dbReference type="GO" id="GO:0009820">
    <property type="term" value="P:alkaloid metabolic process"/>
    <property type="evidence" value="ECO:0007669"/>
    <property type="project" value="InterPro"/>
</dbReference>
<dbReference type="InterPro" id="IPR036396">
    <property type="entry name" value="Cyt_P450_sf"/>
</dbReference>
<dbReference type="GO" id="GO:0020037">
    <property type="term" value="F:heme binding"/>
    <property type="evidence" value="ECO:0007669"/>
    <property type="project" value="InterPro"/>
</dbReference>
<evidence type="ECO:0000313" key="7">
    <source>
        <dbReference type="Proteomes" id="UP000566819"/>
    </source>
</evidence>
<dbReference type="InterPro" id="IPR002401">
    <property type="entry name" value="Cyt_P450_E_grp-I"/>
</dbReference>
<dbReference type="CDD" id="cd13929">
    <property type="entry name" value="PT-DMATS_CymD"/>
    <property type="match status" value="1"/>
</dbReference>
<sequence length="791" mass="90998">MTMCLQLRDAFAFLATLNHRDRSFWCRELTPILSRLLLYAGYQPNEIRKQIHFLSFYAAPYLGKRPRRTGHQRRSFMTDDGTPIEMSWSWTEGERDTLPTVRYSIEPLSRGNNNPPDGLNLRGSRKILRFAQSQCKDVNLVWFRRLNSILLRQRSDEILPKALLSETQLFFAFDLLGSERILKVYYVLEAKARDKGCSKLDLLVKAVDSLSLDSSTVSAFNMFLDYMQEANTDLEVEMLGFDCLNPSKSRIKIYVRSQRTSFDDVIDCLTFGGKLQEPGWDEAQKSLWNLWKSVLSLSPDTLISEPLRSVQHRTAGILYYYELKPESSSIKSKLYIPVRHYGVSDGKIATGLSSFLESKNMRLQGLKIRGGRYIVDQEGHGIRGPSRKWPNGQMAEKFLFGRDLSAQWQRYGSVYRLWSGLFPEIVLTTPEDVKSFYSDALYHEKARSSNGGWVFHQLLGDCLGLINGHRWARLRKLFEKNQFDSRNSYSRISACFSQAKEHVKNLYLRTSSKDKGLVGAAQATEKFPIFYIASIIYGELDENEKSELWSLGQSRIAIMRFVIRGGIYRSKLSWIWDWQMRREVTAFKMSWLLFNRKMARKNAEHGSAALISQLWQHVTGTAISREEKNANLKEILQTLDEILFANLDVTTHPSAFMLPGNSQAFTIPEYSTREKQLGGYIIPPRTSIIIDAMAVNIRNPFWGADSQHFRPQRFMNIKESELRYNLFTFGFGLRKCLGQYEGEVLVKAFVAEFFAKYTATISLKGGKDHNQVRVGENWIPPADVEIKLSLD</sequence>
<dbReference type="InterPro" id="IPR001128">
    <property type="entry name" value="Cyt_P450"/>
</dbReference>
<keyword evidence="5" id="KW-0349">Heme</keyword>
<feature type="binding site" description="axial binding residue" evidence="5">
    <location>
        <position position="736"/>
    </location>
    <ligand>
        <name>heme</name>
        <dbReference type="ChEBI" id="CHEBI:30413"/>
    </ligand>
    <ligandPart>
        <name>Fe</name>
        <dbReference type="ChEBI" id="CHEBI:18248"/>
    </ligandPart>
</feature>
<reference evidence="6 7" key="1">
    <citation type="submission" date="2020-03" db="EMBL/GenBank/DDBJ databases">
        <title>Draft Genome Sequence of Cudoniella acicularis.</title>
        <authorList>
            <person name="Buettner E."/>
            <person name="Kellner H."/>
        </authorList>
    </citation>
    <scope>NUCLEOTIDE SEQUENCE [LARGE SCALE GENOMIC DNA]</scope>
    <source>
        <strain evidence="6 7">DSM 108380</strain>
    </source>
</reference>
<dbReference type="GO" id="GO:0016705">
    <property type="term" value="F:oxidoreductase activity, acting on paired donors, with incorporation or reduction of molecular oxygen"/>
    <property type="evidence" value="ECO:0007669"/>
    <property type="project" value="InterPro"/>
</dbReference>
<dbReference type="GO" id="GO:0016765">
    <property type="term" value="F:transferase activity, transferring alkyl or aryl (other than methyl) groups"/>
    <property type="evidence" value="ECO:0007669"/>
    <property type="project" value="InterPro"/>
</dbReference>
<dbReference type="InterPro" id="IPR017795">
    <property type="entry name" value="ABBA_NscD-like"/>
</dbReference>
<name>A0A8H4RS04_9HELO</name>
<dbReference type="NCBIfam" id="TIGR03429">
    <property type="entry name" value="arom_pren_DMATS"/>
    <property type="match status" value="1"/>
</dbReference>
<dbReference type="PROSITE" id="PS00086">
    <property type="entry name" value="CYTOCHROME_P450"/>
    <property type="match status" value="1"/>
</dbReference>
<dbReference type="PRINTS" id="PR00463">
    <property type="entry name" value="EP450I"/>
</dbReference>
<comment type="similarity">
    <text evidence="1">Belongs to the tryptophan dimethylallyltransferase family.</text>
</comment>
<dbReference type="SUPFAM" id="SSF48264">
    <property type="entry name" value="Cytochrome P450"/>
    <property type="match status" value="1"/>
</dbReference>
<keyword evidence="4 5" id="KW-0408">Iron</keyword>
<comment type="cofactor">
    <cofactor evidence="5">
        <name>heme</name>
        <dbReference type="ChEBI" id="CHEBI:30413"/>
    </cofactor>
</comment>
<keyword evidence="2" id="KW-0808">Transferase</keyword>
<evidence type="ECO:0000256" key="4">
    <source>
        <dbReference type="ARBA" id="ARBA00023004"/>
    </source>
</evidence>
<dbReference type="PANTHER" id="PTHR40627:SF4">
    <property type="entry name" value="PRENYLTRANSFERASE ASQH1-RELATED"/>
    <property type="match status" value="1"/>
</dbReference>